<keyword evidence="3 4" id="KW-0067">ATP-binding</keyword>
<dbReference type="PANTHER" id="PTHR43334">
    <property type="entry name" value="ACETATE--COA LIGASE [ADP-FORMING]"/>
    <property type="match status" value="1"/>
</dbReference>
<reference evidence="6" key="1">
    <citation type="journal article" date="2021" name="Microb. Physiol.">
        <title>Proteogenomic Insights into the Physiology of Marine, Sulfate-Reducing, Filamentous Desulfonema limicola and Desulfonema magnum.</title>
        <authorList>
            <person name="Schnaars V."/>
            <person name="Wohlbrand L."/>
            <person name="Scheve S."/>
            <person name="Hinrichs C."/>
            <person name="Reinhardt R."/>
            <person name="Rabus R."/>
        </authorList>
    </citation>
    <scope>NUCLEOTIDE SEQUENCE</scope>
    <source>
        <strain evidence="6">4be13</strain>
    </source>
</reference>
<feature type="domain" description="ATP-grasp" evidence="5">
    <location>
        <begin position="495"/>
        <end position="531"/>
    </location>
</feature>
<dbReference type="Gene3D" id="3.30.470.20">
    <property type="entry name" value="ATP-grasp fold, B domain"/>
    <property type="match status" value="1"/>
</dbReference>
<dbReference type="InterPro" id="IPR051538">
    <property type="entry name" value="Acyl-CoA_Synth/Transferase"/>
</dbReference>
<evidence type="ECO:0000313" key="7">
    <source>
        <dbReference type="Proteomes" id="UP000663722"/>
    </source>
</evidence>
<dbReference type="AlphaFoldDB" id="A0A975GT44"/>
<dbReference type="InterPro" id="IPR013815">
    <property type="entry name" value="ATP_grasp_subdomain_1"/>
</dbReference>
<dbReference type="Pfam" id="PF13607">
    <property type="entry name" value="Succ_CoA_lig"/>
    <property type="match status" value="1"/>
</dbReference>
<keyword evidence="1" id="KW-0436">Ligase</keyword>
<dbReference type="SUPFAM" id="SSF56059">
    <property type="entry name" value="Glutathione synthetase ATP-binding domain-like"/>
    <property type="match status" value="1"/>
</dbReference>
<dbReference type="SUPFAM" id="SSF51735">
    <property type="entry name" value="NAD(P)-binding Rossmann-fold domains"/>
    <property type="match status" value="1"/>
</dbReference>
<dbReference type="InterPro" id="IPR016102">
    <property type="entry name" value="Succinyl-CoA_synth-like"/>
</dbReference>
<dbReference type="Gene3D" id="3.30.1490.20">
    <property type="entry name" value="ATP-grasp fold, A domain"/>
    <property type="match status" value="1"/>
</dbReference>
<dbReference type="GO" id="GO:0046872">
    <property type="term" value="F:metal ion binding"/>
    <property type="evidence" value="ECO:0007669"/>
    <property type="project" value="InterPro"/>
</dbReference>
<keyword evidence="2 4" id="KW-0547">Nucleotide-binding</keyword>
<dbReference type="InterPro" id="IPR003781">
    <property type="entry name" value="CoA-bd"/>
</dbReference>
<name>A0A975GT44_9BACT</name>
<dbReference type="InterPro" id="IPR036291">
    <property type="entry name" value="NAD(P)-bd_dom_sf"/>
</dbReference>
<dbReference type="SMART" id="SM00881">
    <property type="entry name" value="CoA_binding"/>
    <property type="match status" value="1"/>
</dbReference>
<dbReference type="Gene3D" id="3.40.50.261">
    <property type="entry name" value="Succinyl-CoA synthetase domains"/>
    <property type="match status" value="2"/>
</dbReference>
<protein>
    <submittedName>
        <fullName evidence="6">CoA-binding domain-containing protein</fullName>
    </submittedName>
</protein>
<evidence type="ECO:0000256" key="3">
    <source>
        <dbReference type="ARBA" id="ARBA00022840"/>
    </source>
</evidence>
<evidence type="ECO:0000256" key="4">
    <source>
        <dbReference type="PROSITE-ProRule" id="PRU00409"/>
    </source>
</evidence>
<dbReference type="Pfam" id="PF19045">
    <property type="entry name" value="Ligase_CoA_2"/>
    <property type="match status" value="1"/>
</dbReference>
<evidence type="ECO:0000259" key="5">
    <source>
        <dbReference type="PROSITE" id="PS50975"/>
    </source>
</evidence>
<sequence length="694" mass="74653">MDFFFKPRGIAIIGATSNSLKGGYSILRNLMNGFKGGIYPVNPRYTEIEGMTCYPSVQKVPDPVDLAIVFVPAARVPQLIRECAKRGIPGVMIESGGFAETGEQGIALQETLKQIAKETGIRLWGPNCMGLVDAVHRYIFSFVSQSIWDERFVAGDISLIVQSGMLSGVFLIDAMTHGTMDVSKVCSIGNKADVDECDILEYLIGDPDTKVVGLYLESIPDGRRFMEICRRSQKPIVILKGGKSPKGAEAAMSHTASLAGNGAVISGAMKQVGVTEADDFKQMLDICRSLAMFPKLSPQSSGRVAVITYSGGAGIVSSDFIDALGLELADLSQTTRDAMKTVFPEWMPVSNPVDLWPAVESNGADKAYITAVRAACADPNVDAIFLHIFVGGFSLTPDMESVAEEVRTSGKPMFCFLMGNAEEAREVHIRTQRLGIPVFRELYRAAECIRAVFSYKKAIERRKPAVASPSPVSISDKFCKILGTEKGSLDEHLSKQILGACDIPVVEEKIISSAEEAQMTALGYGFPVVMKGLSPGEVHKSDLGLVRLGITTVNEAKSGFEALERAMEGKGNILIQRQIQGGLELIAGLVKDPQFGPCVMCGLGGILAEAIGDVVFAAAPLSQSEALDLIGRLRTQKLLNGFRGFPPLDRKALAQILVRLGELGCAYPRIQEIDINPLIVSKGRPVAVDASIIL</sequence>
<dbReference type="InterPro" id="IPR011761">
    <property type="entry name" value="ATP-grasp"/>
</dbReference>
<keyword evidence="7" id="KW-1185">Reference proteome</keyword>
<proteinExistence type="predicted"/>
<evidence type="ECO:0000256" key="2">
    <source>
        <dbReference type="ARBA" id="ARBA00022741"/>
    </source>
</evidence>
<evidence type="ECO:0000313" key="6">
    <source>
        <dbReference type="EMBL" id="QTA91738.1"/>
    </source>
</evidence>
<dbReference type="GO" id="GO:0043758">
    <property type="term" value="F:acetate-CoA ligase (ADP-forming) activity"/>
    <property type="evidence" value="ECO:0007669"/>
    <property type="project" value="InterPro"/>
</dbReference>
<accession>A0A975GT44</accession>
<dbReference type="Gene3D" id="3.40.50.720">
    <property type="entry name" value="NAD(P)-binding Rossmann-like Domain"/>
    <property type="match status" value="1"/>
</dbReference>
<dbReference type="InterPro" id="IPR032875">
    <property type="entry name" value="Succ_CoA_lig_flav_dom"/>
</dbReference>
<dbReference type="PANTHER" id="PTHR43334:SF1">
    <property type="entry name" value="3-HYDROXYPROPIONATE--COA LIGASE [ADP-FORMING]"/>
    <property type="match status" value="1"/>
</dbReference>
<dbReference type="Proteomes" id="UP000663722">
    <property type="component" value="Chromosome"/>
</dbReference>
<dbReference type="Pfam" id="PF13549">
    <property type="entry name" value="ATP-grasp_5"/>
    <property type="match status" value="1"/>
</dbReference>
<dbReference type="EMBL" id="CP061800">
    <property type="protein sequence ID" value="QTA91738.1"/>
    <property type="molecule type" value="Genomic_DNA"/>
</dbReference>
<dbReference type="Pfam" id="PF13380">
    <property type="entry name" value="CoA_binding_2"/>
    <property type="match status" value="1"/>
</dbReference>
<dbReference type="InterPro" id="IPR043938">
    <property type="entry name" value="Ligase_CoA_dom"/>
</dbReference>
<dbReference type="SUPFAM" id="SSF52210">
    <property type="entry name" value="Succinyl-CoA synthetase domains"/>
    <property type="match status" value="2"/>
</dbReference>
<dbReference type="RefSeq" id="WP_207679389.1">
    <property type="nucleotide sequence ID" value="NZ_CP061800.1"/>
</dbReference>
<dbReference type="KEGG" id="dmm:dnm_078120"/>
<evidence type="ECO:0000256" key="1">
    <source>
        <dbReference type="ARBA" id="ARBA00022598"/>
    </source>
</evidence>
<dbReference type="PROSITE" id="PS50975">
    <property type="entry name" value="ATP_GRASP"/>
    <property type="match status" value="1"/>
</dbReference>
<organism evidence="6 7">
    <name type="scientific">Desulfonema magnum</name>
    <dbReference type="NCBI Taxonomy" id="45655"/>
    <lineage>
        <taxon>Bacteria</taxon>
        <taxon>Pseudomonadati</taxon>
        <taxon>Thermodesulfobacteriota</taxon>
        <taxon>Desulfobacteria</taxon>
        <taxon>Desulfobacterales</taxon>
        <taxon>Desulfococcaceae</taxon>
        <taxon>Desulfonema</taxon>
    </lineage>
</organism>
<gene>
    <name evidence="6" type="ORF">dnm_078120</name>
</gene>
<dbReference type="GO" id="GO:0005524">
    <property type="term" value="F:ATP binding"/>
    <property type="evidence" value="ECO:0007669"/>
    <property type="project" value="UniProtKB-UniRule"/>
</dbReference>